<evidence type="ECO:0000256" key="1">
    <source>
        <dbReference type="SAM" id="MobiDB-lite"/>
    </source>
</evidence>
<keyword evidence="3" id="KW-1185">Reference proteome</keyword>
<dbReference type="AlphaFoldDB" id="A0A1V9WYQ5"/>
<name>A0A1V9WYQ5_9ACAR</name>
<sequence length="186" mass="20645">VKQTHLKSLPQCSKSEQRSGSVIAAECQYERGHYGVSDFGSDMTLGLGHPHRTISSSRLHIRSLRFAGANLDWFTLPEFVAALQTQPWRCPMDMLNGIPHKPTTRQNLSQSDHEKTSRGSFGLAPRREPVRRLASAGKMESSQILGHLVRAKYCHCYQLVADHRILLSASTMMATGSDSVTDNDVV</sequence>
<organism evidence="2 3">
    <name type="scientific">Tropilaelaps mercedesae</name>
    <dbReference type="NCBI Taxonomy" id="418985"/>
    <lineage>
        <taxon>Eukaryota</taxon>
        <taxon>Metazoa</taxon>
        <taxon>Ecdysozoa</taxon>
        <taxon>Arthropoda</taxon>
        <taxon>Chelicerata</taxon>
        <taxon>Arachnida</taxon>
        <taxon>Acari</taxon>
        <taxon>Parasitiformes</taxon>
        <taxon>Mesostigmata</taxon>
        <taxon>Gamasina</taxon>
        <taxon>Dermanyssoidea</taxon>
        <taxon>Laelapidae</taxon>
        <taxon>Tropilaelaps</taxon>
    </lineage>
</organism>
<protein>
    <submittedName>
        <fullName evidence="2">Uncharacterized protein</fullName>
    </submittedName>
</protein>
<comment type="caution">
    <text evidence="2">The sequence shown here is derived from an EMBL/GenBank/DDBJ whole genome shotgun (WGS) entry which is preliminary data.</text>
</comment>
<evidence type="ECO:0000313" key="3">
    <source>
        <dbReference type="Proteomes" id="UP000192247"/>
    </source>
</evidence>
<proteinExistence type="predicted"/>
<gene>
    <name evidence="2" type="ORF">BIW11_14207</name>
</gene>
<feature type="non-terminal residue" evidence="2">
    <location>
        <position position="1"/>
    </location>
</feature>
<dbReference type="InParanoid" id="A0A1V9WYQ5"/>
<evidence type="ECO:0000313" key="2">
    <source>
        <dbReference type="EMBL" id="OQR66368.1"/>
    </source>
</evidence>
<accession>A0A1V9WYQ5</accession>
<reference evidence="2 3" key="1">
    <citation type="journal article" date="2017" name="Gigascience">
        <title>Draft genome of the honey bee ectoparasitic mite, Tropilaelaps mercedesae, is shaped by the parasitic life history.</title>
        <authorList>
            <person name="Dong X."/>
            <person name="Armstrong S.D."/>
            <person name="Xia D."/>
            <person name="Makepeace B.L."/>
            <person name="Darby A.C."/>
            <person name="Kadowaki T."/>
        </authorList>
    </citation>
    <scope>NUCLEOTIDE SEQUENCE [LARGE SCALE GENOMIC DNA]</scope>
    <source>
        <strain evidence="2">Wuxi-XJTLU</strain>
    </source>
</reference>
<feature type="region of interest" description="Disordered" evidence="1">
    <location>
        <begin position="99"/>
        <end position="127"/>
    </location>
</feature>
<dbReference type="EMBL" id="MNPL01032785">
    <property type="protein sequence ID" value="OQR66368.1"/>
    <property type="molecule type" value="Genomic_DNA"/>
</dbReference>
<dbReference type="Proteomes" id="UP000192247">
    <property type="component" value="Unassembled WGS sequence"/>
</dbReference>